<dbReference type="Pfam" id="PF12052">
    <property type="entry name" value="VGCC_beta4Aa_N"/>
    <property type="match status" value="1"/>
</dbReference>
<keyword evidence="2 4" id="KW-0728">SH3 domain</keyword>
<dbReference type="Pfam" id="PF00625">
    <property type="entry name" value="Guanylate_kin"/>
    <property type="match status" value="1"/>
</dbReference>
<feature type="region of interest" description="Disordered" evidence="5">
    <location>
        <begin position="322"/>
        <end position="417"/>
    </location>
</feature>
<keyword evidence="6" id="KW-0472">Membrane</keyword>
<keyword evidence="6" id="KW-1133">Transmembrane helix</keyword>
<gene>
    <name evidence="8" type="primary">CACNB4</name>
</gene>
<proteinExistence type="inferred from homology"/>
<dbReference type="InterPro" id="IPR008145">
    <property type="entry name" value="GK/Ca_channel_bsu"/>
</dbReference>
<dbReference type="InterPro" id="IPR027417">
    <property type="entry name" value="P-loop_NTPase"/>
</dbReference>
<evidence type="ECO:0000256" key="4">
    <source>
        <dbReference type="PROSITE-ProRule" id="PRU00192"/>
    </source>
</evidence>
<organism evidence="8 9">
    <name type="scientific">Crocodylus porosus</name>
    <name type="common">Saltwater crocodile</name>
    <name type="synonym">Estuarine crocodile</name>
    <dbReference type="NCBI Taxonomy" id="8502"/>
    <lineage>
        <taxon>Eukaryota</taxon>
        <taxon>Metazoa</taxon>
        <taxon>Chordata</taxon>
        <taxon>Craniata</taxon>
        <taxon>Vertebrata</taxon>
        <taxon>Euteleostomi</taxon>
        <taxon>Archelosauria</taxon>
        <taxon>Archosauria</taxon>
        <taxon>Crocodylia</taxon>
        <taxon>Longirostres</taxon>
        <taxon>Crocodylidae</taxon>
        <taxon>Crocodylus</taxon>
    </lineage>
</organism>
<dbReference type="CDD" id="cd12043">
    <property type="entry name" value="SH3_CACNB4"/>
    <property type="match status" value="1"/>
</dbReference>
<evidence type="ECO:0000313" key="9">
    <source>
        <dbReference type="Proteomes" id="UP000594220"/>
    </source>
</evidence>
<dbReference type="InterPro" id="IPR000584">
    <property type="entry name" value="VDCC_L_bsu"/>
</dbReference>
<dbReference type="PROSITE" id="PS50002">
    <property type="entry name" value="SH3"/>
    <property type="match status" value="1"/>
</dbReference>
<dbReference type="GO" id="GO:0005891">
    <property type="term" value="C:voltage-gated calcium channel complex"/>
    <property type="evidence" value="ECO:0007669"/>
    <property type="project" value="InterPro"/>
</dbReference>
<comment type="similarity">
    <text evidence="1">Belongs to the calcium channel beta subunit family.</text>
</comment>
<feature type="region of interest" description="Disordered" evidence="5">
    <location>
        <begin position="1"/>
        <end position="23"/>
    </location>
</feature>
<dbReference type="InterPro" id="IPR046937">
    <property type="entry name" value="CAB1-4_N_A-dom"/>
</dbReference>
<dbReference type="GO" id="GO:0005245">
    <property type="term" value="F:voltage-gated calcium channel activity"/>
    <property type="evidence" value="ECO:0007669"/>
    <property type="project" value="InterPro"/>
</dbReference>
<dbReference type="GeneTree" id="ENSGT00950000182837"/>
<dbReference type="SUPFAM" id="SSF52540">
    <property type="entry name" value="P-loop containing nucleoside triphosphate hydrolases"/>
    <property type="match status" value="1"/>
</dbReference>
<dbReference type="Proteomes" id="UP000594220">
    <property type="component" value="Unplaced"/>
</dbReference>
<feature type="transmembrane region" description="Helical" evidence="6">
    <location>
        <begin position="189"/>
        <end position="218"/>
    </location>
</feature>
<feature type="compositionally biased region" description="Polar residues" evidence="5">
    <location>
        <begin position="1"/>
        <end position="15"/>
    </location>
</feature>
<dbReference type="Gene3D" id="3.40.50.300">
    <property type="entry name" value="P-loop containing nucleotide triphosphate hydrolases"/>
    <property type="match status" value="2"/>
</dbReference>
<evidence type="ECO:0000256" key="5">
    <source>
        <dbReference type="SAM" id="MobiDB-lite"/>
    </source>
</evidence>
<dbReference type="AlphaFoldDB" id="A0A7M4EMS5"/>
<dbReference type="Gene3D" id="2.30.30.40">
    <property type="entry name" value="SH3 Domains"/>
    <property type="match status" value="1"/>
</dbReference>
<evidence type="ECO:0000259" key="7">
    <source>
        <dbReference type="PROSITE" id="PS50002"/>
    </source>
</evidence>
<accession>A0A7M4EMS5</accession>
<dbReference type="SUPFAM" id="SSF50044">
    <property type="entry name" value="SH3-domain"/>
    <property type="match status" value="1"/>
</dbReference>
<evidence type="ECO:0000256" key="3">
    <source>
        <dbReference type="ARBA" id="ARBA00022553"/>
    </source>
</evidence>
<dbReference type="FunFam" id="2.30.30.40:FF:000015">
    <property type="entry name" value="Voltage-dependent L-type calcium channel subunit beta-2"/>
    <property type="match status" value="1"/>
</dbReference>
<dbReference type="PANTHER" id="PTHR11824">
    <property type="entry name" value="VOLTAGE-DEPENDENT CALCIUM CHANNEL BETA SUBUNIT"/>
    <property type="match status" value="1"/>
</dbReference>
<evidence type="ECO:0000256" key="6">
    <source>
        <dbReference type="SAM" id="Phobius"/>
    </source>
</evidence>
<sequence length="417" mass="46944">MGSADSYTSRPSDSDVSLEEDREAIRQEREQQAAIQLERAKSKPVAFAVKTNVSYCGALDEDVPVPSTAISFDAKDFLHIKEKYNNDWWIGRLVKEGCEIGFIPSPLRLENIRIQQEQKRGRFHGGKSGGNSSSSLGEMVSGTFRATPTSTEHVPPYDVVPSMRPVVLVGPSLKGYEVCYILICTLSLYILYVYVGGVVFCLIILELSICDLFIYIFLAEVQSEIERIFELARSLQLVVLDADTINHPAQLIKTSLAPIIVHVKVSSPKEMFDVILDENQLEDACEHLAEYLEAYWRATHTTSSTPMTPLLGRNLGSTALSPYPTAISGLQSQRTRHSNHSTENSPIERRSLMTSDENYHNERARKSRNRLSSSSQHSRDHYPLVEEEYSDSYQDTYKPHRNRGSPGGYSHDSRHRL</sequence>
<name>A0A7M4EMS5_CROPO</name>
<dbReference type="InterPro" id="IPR001452">
    <property type="entry name" value="SH3_domain"/>
</dbReference>
<feature type="compositionally biased region" description="Basic and acidic residues" evidence="5">
    <location>
        <begin position="346"/>
        <end position="364"/>
    </location>
</feature>
<dbReference type="InterPro" id="IPR036028">
    <property type="entry name" value="SH3-like_dom_sf"/>
</dbReference>
<dbReference type="Ensembl" id="ENSCPRT00005014389.1">
    <property type="protein sequence ID" value="ENSCPRP00005012212.1"/>
    <property type="gene ID" value="ENSCPRG00005008584.1"/>
</dbReference>
<keyword evidence="6" id="KW-0812">Transmembrane</keyword>
<protein>
    <submittedName>
        <fullName evidence="8">Calcium voltage-gated channel auxiliary subunit beta 4</fullName>
    </submittedName>
</protein>
<evidence type="ECO:0000256" key="2">
    <source>
        <dbReference type="ARBA" id="ARBA00022443"/>
    </source>
</evidence>
<reference evidence="8" key="2">
    <citation type="submission" date="2025-09" db="UniProtKB">
        <authorList>
            <consortium name="Ensembl"/>
        </authorList>
    </citation>
    <scope>IDENTIFICATION</scope>
</reference>
<dbReference type="PRINTS" id="PR01626">
    <property type="entry name" value="LCACHANNELB"/>
</dbReference>
<feature type="domain" description="SH3" evidence="7">
    <location>
        <begin position="44"/>
        <end position="113"/>
    </location>
</feature>
<evidence type="ECO:0000313" key="8">
    <source>
        <dbReference type="Ensembl" id="ENSCPRP00005012212.1"/>
    </source>
</evidence>
<evidence type="ECO:0000256" key="1">
    <source>
        <dbReference type="ARBA" id="ARBA00010836"/>
    </source>
</evidence>
<keyword evidence="3" id="KW-0597">Phosphoprotein</keyword>
<keyword evidence="9" id="KW-1185">Reference proteome</keyword>
<reference evidence="8" key="1">
    <citation type="submission" date="2025-08" db="UniProtKB">
        <authorList>
            <consortium name="Ensembl"/>
        </authorList>
    </citation>
    <scope>IDENTIFICATION</scope>
</reference>